<evidence type="ECO:0000313" key="2">
    <source>
        <dbReference type="EMBL" id="QTD54186.1"/>
    </source>
</evidence>
<sequence>MKTFKSTCSGILIVPEANLRLSPGESFICDQVSKEVAAAVAKGLLVAVEPNAGQADPETEPRPAKEIRELEPGLNAPRPRGRPRKVRTPEEQSGAAD</sequence>
<organism evidence="2 3">
    <name type="scientific">Sulfidibacter corallicola</name>
    <dbReference type="NCBI Taxonomy" id="2818388"/>
    <lineage>
        <taxon>Bacteria</taxon>
        <taxon>Pseudomonadati</taxon>
        <taxon>Acidobacteriota</taxon>
        <taxon>Holophagae</taxon>
        <taxon>Acanthopleuribacterales</taxon>
        <taxon>Acanthopleuribacteraceae</taxon>
        <taxon>Sulfidibacter</taxon>
    </lineage>
</organism>
<accession>A0A8A4TW54</accession>
<dbReference type="AlphaFoldDB" id="A0A8A4TW54"/>
<protein>
    <submittedName>
        <fullName evidence="2">Uncharacterized protein</fullName>
    </submittedName>
</protein>
<feature type="region of interest" description="Disordered" evidence="1">
    <location>
        <begin position="49"/>
        <end position="97"/>
    </location>
</feature>
<gene>
    <name evidence="2" type="ORF">J3U87_17205</name>
</gene>
<name>A0A8A4TW54_SULCO</name>
<keyword evidence="3" id="KW-1185">Reference proteome</keyword>
<dbReference type="Proteomes" id="UP000663929">
    <property type="component" value="Chromosome"/>
</dbReference>
<feature type="compositionally biased region" description="Basic and acidic residues" evidence="1">
    <location>
        <begin position="59"/>
        <end position="71"/>
    </location>
</feature>
<evidence type="ECO:0000256" key="1">
    <source>
        <dbReference type="SAM" id="MobiDB-lite"/>
    </source>
</evidence>
<reference evidence="2" key="1">
    <citation type="submission" date="2021-03" db="EMBL/GenBank/DDBJ databases">
        <title>Acanthopleuribacteraceae sp. M133.</title>
        <authorList>
            <person name="Wang G."/>
        </authorList>
    </citation>
    <scope>NUCLEOTIDE SEQUENCE</scope>
    <source>
        <strain evidence="2">M133</strain>
    </source>
</reference>
<dbReference type="RefSeq" id="WP_237384283.1">
    <property type="nucleotide sequence ID" value="NZ_CP071793.1"/>
</dbReference>
<evidence type="ECO:0000313" key="3">
    <source>
        <dbReference type="Proteomes" id="UP000663929"/>
    </source>
</evidence>
<proteinExistence type="predicted"/>
<dbReference type="KEGG" id="scor:J3U87_17205"/>
<dbReference type="EMBL" id="CP071793">
    <property type="protein sequence ID" value="QTD54186.1"/>
    <property type="molecule type" value="Genomic_DNA"/>
</dbReference>